<evidence type="ECO:0000313" key="3">
    <source>
        <dbReference type="Proteomes" id="UP000648801"/>
    </source>
</evidence>
<dbReference type="Gene3D" id="1.10.260.40">
    <property type="entry name" value="lambda repressor-like DNA-binding domains"/>
    <property type="match status" value="1"/>
</dbReference>
<protein>
    <recommendedName>
        <fullName evidence="1">HTH cro/C1-type domain-containing protein</fullName>
    </recommendedName>
</protein>
<dbReference type="EMBL" id="BMJB01000002">
    <property type="protein sequence ID" value="GGA76652.1"/>
    <property type="molecule type" value="Genomic_DNA"/>
</dbReference>
<accession>A0A916S199</accession>
<reference evidence="2" key="1">
    <citation type="journal article" date="2014" name="Int. J. Syst. Evol. Microbiol.">
        <title>Complete genome sequence of Corynebacterium casei LMG S-19264T (=DSM 44701T), isolated from a smear-ripened cheese.</title>
        <authorList>
            <consortium name="US DOE Joint Genome Institute (JGI-PGF)"/>
            <person name="Walter F."/>
            <person name="Albersmeier A."/>
            <person name="Kalinowski J."/>
            <person name="Ruckert C."/>
        </authorList>
    </citation>
    <scope>NUCLEOTIDE SEQUENCE</scope>
    <source>
        <strain evidence="2">CGMCC 1.15447</strain>
    </source>
</reference>
<dbReference type="AlphaFoldDB" id="A0A916S199"/>
<dbReference type="GO" id="GO:0003677">
    <property type="term" value="F:DNA binding"/>
    <property type="evidence" value="ECO:0007669"/>
    <property type="project" value="InterPro"/>
</dbReference>
<feature type="domain" description="HTH cro/C1-type" evidence="1">
    <location>
        <begin position="20"/>
        <end position="56"/>
    </location>
</feature>
<comment type="caution">
    <text evidence="2">The sequence shown here is derived from an EMBL/GenBank/DDBJ whole genome shotgun (WGS) entry which is preliminary data.</text>
</comment>
<dbReference type="SUPFAM" id="SSF47413">
    <property type="entry name" value="lambda repressor-like DNA-binding domains"/>
    <property type="match status" value="1"/>
</dbReference>
<dbReference type="Pfam" id="PF01381">
    <property type="entry name" value="HTH_3"/>
    <property type="match status" value="1"/>
</dbReference>
<keyword evidence="3" id="KW-1185">Reference proteome</keyword>
<dbReference type="InterPro" id="IPR001387">
    <property type="entry name" value="Cro/C1-type_HTH"/>
</dbReference>
<evidence type="ECO:0000313" key="2">
    <source>
        <dbReference type="EMBL" id="GGA76652.1"/>
    </source>
</evidence>
<organism evidence="2 3">
    <name type="scientific">Edaphobacter acidisoli</name>
    <dbReference type="NCBI Taxonomy" id="2040573"/>
    <lineage>
        <taxon>Bacteria</taxon>
        <taxon>Pseudomonadati</taxon>
        <taxon>Acidobacteriota</taxon>
        <taxon>Terriglobia</taxon>
        <taxon>Terriglobales</taxon>
        <taxon>Acidobacteriaceae</taxon>
        <taxon>Edaphobacter</taxon>
    </lineage>
</organism>
<dbReference type="RefSeq" id="WP_188760327.1">
    <property type="nucleotide sequence ID" value="NZ_BMJB01000002.1"/>
</dbReference>
<name>A0A916S199_9BACT</name>
<dbReference type="PROSITE" id="PS50943">
    <property type="entry name" value="HTH_CROC1"/>
    <property type="match status" value="1"/>
</dbReference>
<sequence>MPRPMSASERKHARELGAWLARKRLALSLTQIEFARMFGVGEDAVSRWENGKARISHYTVHRVKEMLRDEGLSV</sequence>
<gene>
    <name evidence="2" type="ORF">GCM10011507_30020</name>
</gene>
<proteinExistence type="predicted"/>
<dbReference type="CDD" id="cd00093">
    <property type="entry name" value="HTH_XRE"/>
    <property type="match status" value="1"/>
</dbReference>
<dbReference type="Proteomes" id="UP000648801">
    <property type="component" value="Unassembled WGS sequence"/>
</dbReference>
<dbReference type="InterPro" id="IPR010982">
    <property type="entry name" value="Lambda_DNA-bd_dom_sf"/>
</dbReference>
<evidence type="ECO:0000259" key="1">
    <source>
        <dbReference type="PROSITE" id="PS50943"/>
    </source>
</evidence>
<reference evidence="2" key="2">
    <citation type="submission" date="2020-09" db="EMBL/GenBank/DDBJ databases">
        <authorList>
            <person name="Sun Q."/>
            <person name="Zhou Y."/>
        </authorList>
    </citation>
    <scope>NUCLEOTIDE SEQUENCE</scope>
    <source>
        <strain evidence="2">CGMCC 1.15447</strain>
    </source>
</reference>